<dbReference type="SUPFAM" id="SSF56796">
    <property type="entry name" value="Dehydroquinate synthase-like"/>
    <property type="match status" value="1"/>
</dbReference>
<evidence type="ECO:0000256" key="2">
    <source>
        <dbReference type="ARBA" id="ARBA00022516"/>
    </source>
</evidence>
<dbReference type="GO" id="GO:0008654">
    <property type="term" value="P:phospholipid biosynthetic process"/>
    <property type="evidence" value="ECO:0007669"/>
    <property type="project" value="UniProtKB-KW"/>
</dbReference>
<evidence type="ECO:0000256" key="12">
    <source>
        <dbReference type="PIRSR" id="PIRSR000112-3"/>
    </source>
</evidence>
<keyword evidence="5 13" id="KW-0560">Oxidoreductase</keyword>
<dbReference type="EMBL" id="CADCUJ010000076">
    <property type="protein sequence ID" value="CAA9354977.1"/>
    <property type="molecule type" value="Genomic_DNA"/>
</dbReference>
<organism evidence="13">
    <name type="scientific">uncultured Nocardioidaceae bacterium</name>
    <dbReference type="NCBI Taxonomy" id="253824"/>
    <lineage>
        <taxon>Bacteria</taxon>
        <taxon>Bacillati</taxon>
        <taxon>Actinomycetota</taxon>
        <taxon>Actinomycetes</taxon>
        <taxon>Propionibacteriales</taxon>
        <taxon>Nocardioidaceae</taxon>
        <taxon>environmental samples</taxon>
    </lineage>
</organism>
<keyword evidence="2" id="KW-0444">Lipid biosynthesis</keyword>
<dbReference type="GO" id="GO:0050492">
    <property type="term" value="F:glycerol-1-phosphate dehydrogenase [NAD(P)+] activity"/>
    <property type="evidence" value="ECO:0007669"/>
    <property type="project" value="UniProtKB-EC"/>
</dbReference>
<keyword evidence="10" id="KW-0862">Zinc</keyword>
<keyword evidence="1" id="KW-0963">Cytoplasm</keyword>
<evidence type="ECO:0000256" key="10">
    <source>
        <dbReference type="PIRSR" id="PIRSR000112-1"/>
    </source>
</evidence>
<feature type="binding site" evidence="12">
    <location>
        <position position="121"/>
    </location>
    <ligand>
        <name>NAD(+)</name>
        <dbReference type="ChEBI" id="CHEBI:57540"/>
    </ligand>
</feature>
<reference evidence="13" key="1">
    <citation type="submission" date="2020-02" db="EMBL/GenBank/DDBJ databases">
        <authorList>
            <person name="Meier V. D."/>
        </authorList>
    </citation>
    <scope>NUCLEOTIDE SEQUENCE</scope>
    <source>
        <strain evidence="13">AVDCRST_MAG72</strain>
    </source>
</reference>
<evidence type="ECO:0000256" key="1">
    <source>
        <dbReference type="ARBA" id="ARBA00022490"/>
    </source>
</evidence>
<dbReference type="InterPro" id="IPR016205">
    <property type="entry name" value="Glycerol_DH"/>
</dbReference>
<dbReference type="Gene3D" id="1.20.1090.10">
    <property type="entry name" value="Dehydroquinate synthase-like - alpha domain"/>
    <property type="match status" value="1"/>
</dbReference>
<sequence>MLPSPLFVDIRSGAVDDLSRLLTERHISADGTVLVAVGASQGEDIWQRIQPSLPHADVFTVHGASLATAGDLQSALGARGYDAVVAIGGGRTLDVAKYAASRAAVPMVAVATNLAHDGLCSPVASLEHPAGKGSFGVAMPLAVVVDLDYVRAAPEELVRAGIGDAVSNLSAIEDWLLAQRERGEPVDGLAIALARTAAESLVHRSDTIADEDFLVALAEALLLSGMAMSVAGTSRPCSGACHEIIHAVDQLFPGVSNHGELAGIGALFATFLRGDTTRFEQISSCLARHALPRTPLDVGLSAEQFIEAVLFAPSTRPDRYTILEHLALDDEQTSARVQDFLARIG</sequence>
<protein>
    <submittedName>
        <fullName evidence="13">Glycerol-1-phosphate dehydrogenase [NAD(P)]</fullName>
        <ecNumber evidence="13">1.1.1.261</ecNumber>
    </submittedName>
</protein>
<evidence type="ECO:0000313" key="13">
    <source>
        <dbReference type="EMBL" id="CAA9354977.1"/>
    </source>
</evidence>
<dbReference type="PIRSF" id="PIRSF000112">
    <property type="entry name" value="Glycerol_dehydrogenase"/>
    <property type="match status" value="1"/>
</dbReference>
<dbReference type="EC" id="1.1.1.261" evidence="13"/>
<dbReference type="PANTHER" id="PTHR43616:SF5">
    <property type="entry name" value="GLYCEROL DEHYDROGENASE 1"/>
    <property type="match status" value="1"/>
</dbReference>
<comment type="cofactor">
    <cofactor evidence="10">
        <name>Zn(2+)</name>
        <dbReference type="ChEBI" id="CHEBI:29105"/>
    </cofactor>
    <text evidence="10">Binds 1 zinc ion per subunit.</text>
</comment>
<evidence type="ECO:0000256" key="11">
    <source>
        <dbReference type="PIRSR" id="PIRSR000112-2"/>
    </source>
</evidence>
<proteinExistence type="predicted"/>
<dbReference type="GO" id="GO:0046872">
    <property type="term" value="F:metal ion binding"/>
    <property type="evidence" value="ECO:0007669"/>
    <property type="project" value="UniProtKB-KW"/>
</dbReference>
<evidence type="ECO:0000256" key="6">
    <source>
        <dbReference type="ARBA" id="ARBA00023027"/>
    </source>
</evidence>
<keyword evidence="9" id="KW-1208">Phospholipid metabolism</keyword>
<gene>
    <name evidence="13" type="ORF">AVDCRST_MAG72-1720</name>
</gene>
<feature type="binding site" evidence="10">
    <location>
        <position position="242"/>
    </location>
    <ligand>
        <name>glycerol</name>
        <dbReference type="ChEBI" id="CHEBI:17754"/>
    </ligand>
</feature>
<evidence type="ECO:0000256" key="5">
    <source>
        <dbReference type="ARBA" id="ARBA00023002"/>
    </source>
</evidence>
<feature type="binding site" evidence="11">
    <location>
        <position position="117"/>
    </location>
    <ligand>
        <name>glycerol</name>
        <dbReference type="ChEBI" id="CHEBI:17754"/>
    </ligand>
</feature>
<accession>A0A6J4MB47</accession>
<evidence type="ECO:0000256" key="7">
    <source>
        <dbReference type="ARBA" id="ARBA00023098"/>
    </source>
</evidence>
<name>A0A6J4MB47_9ACTN</name>
<keyword evidence="4" id="KW-0521">NADP</keyword>
<keyword evidence="3 10" id="KW-0479">Metal-binding</keyword>
<dbReference type="Pfam" id="PF13685">
    <property type="entry name" value="Fe-ADH_2"/>
    <property type="match status" value="1"/>
</dbReference>
<evidence type="ECO:0000256" key="9">
    <source>
        <dbReference type="ARBA" id="ARBA00023264"/>
    </source>
</evidence>
<dbReference type="CDD" id="cd08174">
    <property type="entry name" value="G1PDH-like"/>
    <property type="match status" value="1"/>
</dbReference>
<dbReference type="InterPro" id="IPR032837">
    <property type="entry name" value="G1PDH"/>
</dbReference>
<evidence type="ECO:0000256" key="8">
    <source>
        <dbReference type="ARBA" id="ARBA00023209"/>
    </source>
</evidence>
<keyword evidence="6 12" id="KW-0520">NAD</keyword>
<feature type="binding site" evidence="10">
    <location>
        <position position="164"/>
    </location>
    <ligand>
        <name>glycerol</name>
        <dbReference type="ChEBI" id="CHEBI:17754"/>
    </ligand>
</feature>
<dbReference type="Gene3D" id="3.40.50.1970">
    <property type="match status" value="1"/>
</dbReference>
<keyword evidence="7" id="KW-0443">Lipid metabolism</keyword>
<evidence type="ECO:0000256" key="3">
    <source>
        <dbReference type="ARBA" id="ARBA00022723"/>
    </source>
</evidence>
<dbReference type="AlphaFoldDB" id="A0A6J4MB47"/>
<dbReference type="PANTHER" id="PTHR43616">
    <property type="entry name" value="GLYCEROL DEHYDROGENASE"/>
    <property type="match status" value="1"/>
</dbReference>
<keyword evidence="8" id="KW-0594">Phospholipid biosynthesis</keyword>
<evidence type="ECO:0000256" key="4">
    <source>
        <dbReference type="ARBA" id="ARBA00022857"/>
    </source>
</evidence>
<feature type="binding site" evidence="10">
    <location>
        <position position="258"/>
    </location>
    <ligand>
        <name>glycerol</name>
        <dbReference type="ChEBI" id="CHEBI:17754"/>
    </ligand>
</feature>
<feature type="binding site" evidence="12">
    <location>
        <begin position="90"/>
        <end position="94"/>
    </location>
    <ligand>
        <name>NAD(+)</name>
        <dbReference type="ChEBI" id="CHEBI:57540"/>
    </ligand>
</feature>